<keyword evidence="5 10" id="KW-0547">Nucleotide-binding</keyword>
<dbReference type="PROSITE" id="PS00107">
    <property type="entry name" value="PROTEIN_KINASE_ATP"/>
    <property type="match status" value="1"/>
</dbReference>
<proteinExistence type="inferred from homology"/>
<dbReference type="Gene3D" id="3.30.200.20">
    <property type="entry name" value="Phosphorylase Kinase, domain 1"/>
    <property type="match status" value="1"/>
</dbReference>
<dbReference type="Proteomes" id="UP001149090">
    <property type="component" value="Unassembled WGS sequence"/>
</dbReference>
<dbReference type="Gene3D" id="1.10.510.10">
    <property type="entry name" value="Transferase(Phosphotransferase) domain 1"/>
    <property type="match status" value="1"/>
</dbReference>
<dbReference type="InterPro" id="IPR000719">
    <property type="entry name" value="Prot_kinase_dom"/>
</dbReference>
<protein>
    <recommendedName>
        <fullName evidence="2">non-specific serine/threonine protein kinase</fullName>
        <ecNumber evidence="2">2.7.11.1</ecNumber>
    </recommendedName>
</protein>
<dbReference type="SMART" id="SM00220">
    <property type="entry name" value="S_TKc"/>
    <property type="match status" value="1"/>
</dbReference>
<dbReference type="InterPro" id="IPR017441">
    <property type="entry name" value="Protein_kinase_ATP_BS"/>
</dbReference>
<organism evidence="13 14">
    <name type="scientific">Anaeramoeba ignava</name>
    <name type="common">Anaerobic marine amoeba</name>
    <dbReference type="NCBI Taxonomy" id="1746090"/>
    <lineage>
        <taxon>Eukaryota</taxon>
        <taxon>Metamonada</taxon>
        <taxon>Anaeramoebidae</taxon>
        <taxon>Anaeramoeba</taxon>
    </lineage>
</organism>
<accession>A0A9Q0RI18</accession>
<reference evidence="13" key="1">
    <citation type="submission" date="2022-10" db="EMBL/GenBank/DDBJ databases">
        <title>Novel sulphate-reducing endosymbionts in the free-living metamonad Anaeramoeba.</title>
        <authorList>
            <person name="Jerlstrom-Hultqvist J."/>
            <person name="Cepicka I."/>
            <person name="Gallot-Lavallee L."/>
            <person name="Salas-Leiva D."/>
            <person name="Curtis B.A."/>
            <person name="Zahonova K."/>
            <person name="Pipaliya S."/>
            <person name="Dacks J."/>
            <person name="Roger A.J."/>
        </authorList>
    </citation>
    <scope>NUCLEOTIDE SEQUENCE</scope>
    <source>
        <strain evidence="13">BMAN</strain>
    </source>
</reference>
<comment type="caution">
    <text evidence="13">The sequence shown here is derived from an EMBL/GenBank/DDBJ whole genome shotgun (WGS) entry which is preliminary data.</text>
</comment>
<comment type="catalytic activity">
    <reaction evidence="9">
        <text>L-seryl-[protein] + ATP = O-phospho-L-seryl-[protein] + ADP + H(+)</text>
        <dbReference type="Rhea" id="RHEA:17989"/>
        <dbReference type="Rhea" id="RHEA-COMP:9863"/>
        <dbReference type="Rhea" id="RHEA-COMP:11604"/>
        <dbReference type="ChEBI" id="CHEBI:15378"/>
        <dbReference type="ChEBI" id="CHEBI:29999"/>
        <dbReference type="ChEBI" id="CHEBI:30616"/>
        <dbReference type="ChEBI" id="CHEBI:83421"/>
        <dbReference type="ChEBI" id="CHEBI:456216"/>
        <dbReference type="EC" id="2.7.11.1"/>
    </reaction>
</comment>
<evidence type="ECO:0000256" key="4">
    <source>
        <dbReference type="ARBA" id="ARBA00022679"/>
    </source>
</evidence>
<feature type="compositionally biased region" description="Basic and acidic residues" evidence="11">
    <location>
        <begin position="1"/>
        <end position="12"/>
    </location>
</feature>
<dbReference type="InterPro" id="IPR011993">
    <property type="entry name" value="PH-like_dom_sf"/>
</dbReference>
<dbReference type="InterPro" id="IPR050236">
    <property type="entry name" value="Ser_Thr_kinase_AGC"/>
</dbReference>
<keyword evidence="14" id="KW-1185">Reference proteome</keyword>
<feature type="binding site" evidence="10">
    <location>
        <position position="63"/>
    </location>
    <ligand>
        <name>ATP</name>
        <dbReference type="ChEBI" id="CHEBI:30616"/>
    </ligand>
</feature>
<gene>
    <name evidence="13" type="ORF">M0811_04355</name>
</gene>
<evidence type="ECO:0000256" key="3">
    <source>
        <dbReference type="ARBA" id="ARBA00022527"/>
    </source>
</evidence>
<dbReference type="InterPro" id="IPR033931">
    <property type="entry name" value="PDK1-typ_PH"/>
</dbReference>
<dbReference type="PROSITE" id="PS50011">
    <property type="entry name" value="PROTEIN_KINASE_DOM"/>
    <property type="match status" value="1"/>
</dbReference>
<evidence type="ECO:0000256" key="6">
    <source>
        <dbReference type="ARBA" id="ARBA00022777"/>
    </source>
</evidence>
<dbReference type="EMBL" id="JAPDFW010000033">
    <property type="protein sequence ID" value="KAJ5079334.1"/>
    <property type="molecule type" value="Genomic_DNA"/>
</dbReference>
<dbReference type="FunFam" id="3.30.200.20:FF:000191">
    <property type="entry name" value="3-phosphoinositide-dependent protein kinase 2-like"/>
    <property type="match status" value="1"/>
</dbReference>
<evidence type="ECO:0000256" key="2">
    <source>
        <dbReference type="ARBA" id="ARBA00012513"/>
    </source>
</evidence>
<dbReference type="Gene3D" id="2.30.29.30">
    <property type="entry name" value="Pleckstrin-homology domain (PH domain)/Phosphotyrosine-binding domain (PTB)"/>
    <property type="match status" value="1"/>
</dbReference>
<dbReference type="EC" id="2.7.11.1" evidence="2"/>
<keyword evidence="7 10" id="KW-0067">ATP-binding</keyword>
<dbReference type="OrthoDB" id="347657at2759"/>
<dbReference type="Pfam" id="PF14593">
    <property type="entry name" value="PH_3"/>
    <property type="match status" value="1"/>
</dbReference>
<dbReference type="GO" id="GO:0035556">
    <property type="term" value="P:intracellular signal transduction"/>
    <property type="evidence" value="ECO:0007669"/>
    <property type="project" value="TreeGrafter"/>
</dbReference>
<evidence type="ECO:0000256" key="7">
    <source>
        <dbReference type="ARBA" id="ARBA00022840"/>
    </source>
</evidence>
<dbReference type="InterPro" id="IPR008271">
    <property type="entry name" value="Ser/Thr_kinase_AS"/>
</dbReference>
<keyword evidence="6 13" id="KW-0418">Kinase</keyword>
<feature type="region of interest" description="Disordered" evidence="11">
    <location>
        <begin position="309"/>
        <end position="370"/>
    </location>
</feature>
<dbReference type="CDD" id="cd05581">
    <property type="entry name" value="STKc_PDK1"/>
    <property type="match status" value="1"/>
</dbReference>
<dbReference type="GO" id="GO:0005524">
    <property type="term" value="F:ATP binding"/>
    <property type="evidence" value="ECO:0007669"/>
    <property type="project" value="UniProtKB-UniRule"/>
</dbReference>
<dbReference type="FunFam" id="1.10.510.10:FF:000534">
    <property type="entry name" value="Serine/threonine-protein kinase PKH2"/>
    <property type="match status" value="1"/>
</dbReference>
<comment type="catalytic activity">
    <reaction evidence="8">
        <text>L-threonyl-[protein] + ATP = O-phospho-L-threonyl-[protein] + ADP + H(+)</text>
        <dbReference type="Rhea" id="RHEA:46608"/>
        <dbReference type="Rhea" id="RHEA-COMP:11060"/>
        <dbReference type="Rhea" id="RHEA-COMP:11605"/>
        <dbReference type="ChEBI" id="CHEBI:15378"/>
        <dbReference type="ChEBI" id="CHEBI:30013"/>
        <dbReference type="ChEBI" id="CHEBI:30616"/>
        <dbReference type="ChEBI" id="CHEBI:61977"/>
        <dbReference type="ChEBI" id="CHEBI:456216"/>
        <dbReference type="EC" id="2.7.11.1"/>
    </reaction>
</comment>
<dbReference type="Pfam" id="PF00069">
    <property type="entry name" value="Pkinase"/>
    <property type="match status" value="1"/>
</dbReference>
<dbReference type="PROSITE" id="PS00108">
    <property type="entry name" value="PROTEIN_KINASE_ST"/>
    <property type="match status" value="1"/>
</dbReference>
<sequence>MSIDPNEEKNSNEDSNSQDKNTINSKKTKTLDDFELGKVLGEGSFGQVLKATEKATGNTFAIKILSKQHILKERKERYVKMERNVLTSLHHPNIIKLFYAFQDQDNLYFVTELAEGGELHDVIRKVGSINEEGSQFIAAEVLSALEYIHSKNIIHRDLKPENILFSADHHIKIIDFGTSKILQPTDGQTVRSGSFCGTAEYVSPEMLKNKEATQASDLWAFGCVIFQLFAGKPPFRASNDYQIFQKILKRDFKFPNGFPKLARDLVEKLLVLDPQKRLGSGGNYAAIKQHPFFEGINFENLQNLEPPTFKPYLPTLEETKNKPEKESQRKSKRRNKSKKENENGNSQDEKSKKPDKDGNSNDEKEENEYDGIDPNRVKLLEEQKKKSKWAKFLLRNELIIESGLVFKKKGLFPRKRHLILTDFPRFLYFDPSKMVKKGEIEWHEKIRAEAKNEKIFYIIIPKRTYHLEDIPCESQRWINAVSKMKDLLTQKSKDATETNEKK</sequence>
<feature type="domain" description="Protein kinase" evidence="12">
    <location>
        <begin position="34"/>
        <end position="293"/>
    </location>
</feature>
<dbReference type="SUPFAM" id="SSF50729">
    <property type="entry name" value="PH domain-like"/>
    <property type="match status" value="1"/>
</dbReference>
<feature type="compositionally biased region" description="Basic and acidic residues" evidence="11">
    <location>
        <begin position="338"/>
        <end position="362"/>
    </location>
</feature>
<feature type="compositionally biased region" description="Basic and acidic residues" evidence="11">
    <location>
        <begin position="317"/>
        <end position="329"/>
    </location>
</feature>
<evidence type="ECO:0000256" key="5">
    <source>
        <dbReference type="ARBA" id="ARBA00022741"/>
    </source>
</evidence>
<evidence type="ECO:0000259" key="12">
    <source>
        <dbReference type="PROSITE" id="PS50011"/>
    </source>
</evidence>
<feature type="region of interest" description="Disordered" evidence="11">
    <location>
        <begin position="1"/>
        <end position="26"/>
    </location>
</feature>
<dbReference type="InterPro" id="IPR011009">
    <property type="entry name" value="Kinase-like_dom_sf"/>
</dbReference>
<evidence type="ECO:0000313" key="13">
    <source>
        <dbReference type="EMBL" id="KAJ5079334.1"/>
    </source>
</evidence>
<dbReference type="InterPro" id="IPR039046">
    <property type="entry name" value="PDPK1"/>
</dbReference>
<name>A0A9Q0RI18_ANAIG</name>
<keyword evidence="4" id="KW-0808">Transferase</keyword>
<evidence type="ECO:0000256" key="9">
    <source>
        <dbReference type="ARBA" id="ARBA00048679"/>
    </source>
</evidence>
<evidence type="ECO:0000256" key="10">
    <source>
        <dbReference type="PROSITE-ProRule" id="PRU10141"/>
    </source>
</evidence>
<evidence type="ECO:0000256" key="8">
    <source>
        <dbReference type="ARBA" id="ARBA00047899"/>
    </source>
</evidence>
<dbReference type="OMA" id="QYRVPDN"/>
<dbReference type="GO" id="GO:0004674">
    <property type="term" value="F:protein serine/threonine kinase activity"/>
    <property type="evidence" value="ECO:0007669"/>
    <property type="project" value="UniProtKB-KW"/>
</dbReference>
<dbReference type="AlphaFoldDB" id="A0A9Q0RI18"/>
<keyword evidence="3" id="KW-0723">Serine/threonine-protein kinase</keyword>
<dbReference type="PANTHER" id="PTHR24356">
    <property type="entry name" value="SERINE/THREONINE-PROTEIN KINASE"/>
    <property type="match status" value="1"/>
</dbReference>
<dbReference type="PANTHER" id="PTHR24356:SF163">
    <property type="entry name" value="3-PHOSPHOINOSITIDE-DEPENDENT PROTEIN KINASE 1-RELATED"/>
    <property type="match status" value="1"/>
</dbReference>
<comment type="similarity">
    <text evidence="1">Belongs to the protein kinase superfamily. AGC Ser/Thr protein kinase family. PDPK1 subfamily.</text>
</comment>
<dbReference type="SUPFAM" id="SSF56112">
    <property type="entry name" value="Protein kinase-like (PK-like)"/>
    <property type="match status" value="1"/>
</dbReference>
<evidence type="ECO:0000256" key="1">
    <source>
        <dbReference type="ARBA" id="ARBA00010006"/>
    </source>
</evidence>
<evidence type="ECO:0000313" key="14">
    <source>
        <dbReference type="Proteomes" id="UP001149090"/>
    </source>
</evidence>
<evidence type="ECO:0000256" key="11">
    <source>
        <dbReference type="SAM" id="MobiDB-lite"/>
    </source>
</evidence>